<keyword evidence="2" id="KW-1185">Reference proteome</keyword>
<protein>
    <submittedName>
        <fullName evidence="1">Uncharacterized protein</fullName>
    </submittedName>
</protein>
<evidence type="ECO:0000313" key="1">
    <source>
        <dbReference type="EMBL" id="MBD1392417.1"/>
    </source>
</evidence>
<accession>A0A926NP09</accession>
<name>A0A926NP09_9SPHI</name>
<comment type="caution">
    <text evidence="1">The sequence shown here is derived from an EMBL/GenBank/DDBJ whole genome shotgun (WGS) entry which is preliminary data.</text>
</comment>
<evidence type="ECO:0000313" key="2">
    <source>
        <dbReference type="Proteomes" id="UP000619078"/>
    </source>
</evidence>
<sequence>MTTENIFPGRAFKIDEVSNGVFNFVMTDSDGRKAETTGLFDESFEKVKNFAFDIEKQISKNWNLFLFDLCMLEVNNGEAFETDYNNQAFGSWYIRLENRMLVYNGKDSCLISRRQLLGNWNDVEELPKSELSYLNSIELLNKTFKK</sequence>
<gene>
    <name evidence="1" type="ORF">IDJ76_04835</name>
</gene>
<organism evidence="1 2">
    <name type="scientific">Mucilaginibacter glaciei</name>
    <dbReference type="NCBI Taxonomy" id="2772109"/>
    <lineage>
        <taxon>Bacteria</taxon>
        <taxon>Pseudomonadati</taxon>
        <taxon>Bacteroidota</taxon>
        <taxon>Sphingobacteriia</taxon>
        <taxon>Sphingobacteriales</taxon>
        <taxon>Sphingobacteriaceae</taxon>
        <taxon>Mucilaginibacter</taxon>
    </lineage>
</organism>
<proteinExistence type="predicted"/>
<dbReference type="Proteomes" id="UP000619078">
    <property type="component" value="Unassembled WGS sequence"/>
</dbReference>
<dbReference type="RefSeq" id="WP_191161334.1">
    <property type="nucleotide sequence ID" value="NZ_JACWMX010000002.1"/>
</dbReference>
<dbReference type="AlphaFoldDB" id="A0A926NP09"/>
<dbReference type="EMBL" id="JACWMX010000002">
    <property type="protein sequence ID" value="MBD1392417.1"/>
    <property type="molecule type" value="Genomic_DNA"/>
</dbReference>
<reference evidence="1" key="1">
    <citation type="submission" date="2020-09" db="EMBL/GenBank/DDBJ databases">
        <title>Novel species of Mucilaginibacter isolated from a glacier on the Tibetan Plateau.</title>
        <authorList>
            <person name="Liu Q."/>
            <person name="Xin Y.-H."/>
        </authorList>
    </citation>
    <scope>NUCLEOTIDE SEQUENCE</scope>
    <source>
        <strain evidence="1">ZB1P21</strain>
    </source>
</reference>